<name>A0ABX1F001_9PROT</name>
<protein>
    <recommendedName>
        <fullName evidence="4">DUF5668 domain-containing protein</fullName>
    </recommendedName>
</protein>
<comment type="caution">
    <text evidence="2">The sequence shown here is derived from an EMBL/GenBank/DDBJ whole genome shotgun (WGS) entry which is preliminary data.</text>
</comment>
<organism evidence="2 3">
    <name type="scientific">Falsiroseomonas frigidaquae</name>
    <dbReference type="NCBI Taxonomy" id="487318"/>
    <lineage>
        <taxon>Bacteria</taxon>
        <taxon>Pseudomonadati</taxon>
        <taxon>Pseudomonadota</taxon>
        <taxon>Alphaproteobacteria</taxon>
        <taxon>Acetobacterales</taxon>
        <taxon>Roseomonadaceae</taxon>
        <taxon>Falsiroseomonas</taxon>
    </lineage>
</organism>
<accession>A0ABX1F001</accession>
<gene>
    <name evidence="2" type="ORF">HB662_12735</name>
</gene>
<sequence length="71" mass="7371">MNASHPGQDEDEEAPPSILPQAILIGILALVGIGFAAFEVLGLQADDLGGAWPLVLGGMALLIILRITLRP</sequence>
<dbReference type="Proteomes" id="UP000765160">
    <property type="component" value="Unassembled WGS sequence"/>
</dbReference>
<keyword evidence="3" id="KW-1185">Reference proteome</keyword>
<keyword evidence="1" id="KW-1133">Transmembrane helix</keyword>
<proteinExistence type="predicted"/>
<evidence type="ECO:0000313" key="2">
    <source>
        <dbReference type="EMBL" id="NKE45648.1"/>
    </source>
</evidence>
<evidence type="ECO:0008006" key="4">
    <source>
        <dbReference type="Google" id="ProtNLM"/>
    </source>
</evidence>
<keyword evidence="1" id="KW-0812">Transmembrane</keyword>
<keyword evidence="1" id="KW-0472">Membrane</keyword>
<feature type="transmembrane region" description="Helical" evidence="1">
    <location>
        <begin position="50"/>
        <end position="69"/>
    </location>
</feature>
<dbReference type="RefSeq" id="WP_168050160.1">
    <property type="nucleotide sequence ID" value="NZ_JAATJR010000004.1"/>
</dbReference>
<dbReference type="EMBL" id="JAAVTX010000004">
    <property type="protein sequence ID" value="NKE45648.1"/>
    <property type="molecule type" value="Genomic_DNA"/>
</dbReference>
<feature type="transmembrane region" description="Helical" evidence="1">
    <location>
        <begin position="18"/>
        <end position="38"/>
    </location>
</feature>
<evidence type="ECO:0000256" key="1">
    <source>
        <dbReference type="SAM" id="Phobius"/>
    </source>
</evidence>
<evidence type="ECO:0000313" key="3">
    <source>
        <dbReference type="Proteomes" id="UP000765160"/>
    </source>
</evidence>
<reference evidence="2 3" key="1">
    <citation type="submission" date="2020-03" db="EMBL/GenBank/DDBJ databases">
        <title>Roseomonas selenitidurans sp. nov. isolated from soil.</title>
        <authorList>
            <person name="Liu H."/>
        </authorList>
    </citation>
    <scope>NUCLEOTIDE SEQUENCE [LARGE SCALE GENOMIC DNA]</scope>
    <source>
        <strain evidence="2 3">JCM 15073</strain>
    </source>
</reference>